<dbReference type="InterPro" id="IPR021887">
    <property type="entry name" value="DAB2P_C"/>
</dbReference>
<proteinExistence type="predicted"/>
<evidence type="ECO:0000256" key="1">
    <source>
        <dbReference type="SAM" id="MobiDB-lite"/>
    </source>
</evidence>
<organism evidence="3 4">
    <name type="scientific">Portunus trituberculatus</name>
    <name type="common">Swimming crab</name>
    <name type="synonym">Neptunus trituberculatus</name>
    <dbReference type="NCBI Taxonomy" id="210409"/>
    <lineage>
        <taxon>Eukaryota</taxon>
        <taxon>Metazoa</taxon>
        <taxon>Ecdysozoa</taxon>
        <taxon>Arthropoda</taxon>
        <taxon>Crustacea</taxon>
        <taxon>Multicrustacea</taxon>
        <taxon>Malacostraca</taxon>
        <taxon>Eumalacostraca</taxon>
        <taxon>Eucarida</taxon>
        <taxon>Decapoda</taxon>
        <taxon>Pleocyemata</taxon>
        <taxon>Brachyura</taxon>
        <taxon>Eubrachyura</taxon>
        <taxon>Portunoidea</taxon>
        <taxon>Portunidae</taxon>
        <taxon>Portuninae</taxon>
        <taxon>Portunus</taxon>
    </lineage>
</organism>
<dbReference type="AlphaFoldDB" id="A0A5B7FVH9"/>
<feature type="compositionally biased region" description="Low complexity" evidence="1">
    <location>
        <begin position="11"/>
        <end position="29"/>
    </location>
</feature>
<protein>
    <submittedName>
        <fullName evidence="3">Disabled 2-interacting protein</fullName>
    </submittedName>
</protein>
<feature type="compositionally biased region" description="Basic residues" evidence="1">
    <location>
        <begin position="63"/>
        <end position="78"/>
    </location>
</feature>
<gene>
    <name evidence="3" type="primary">Dab2ip</name>
    <name evidence="3" type="ORF">E2C01_043144</name>
</gene>
<feature type="domain" description="Disabled homolog 2-interacting protein C-terminal" evidence="2">
    <location>
        <begin position="79"/>
        <end position="133"/>
    </location>
</feature>
<dbReference type="OrthoDB" id="5572587at2759"/>
<feature type="region of interest" description="Disordered" evidence="1">
    <location>
        <begin position="1"/>
        <end position="90"/>
    </location>
</feature>
<feature type="compositionally biased region" description="Basic residues" evidence="1">
    <location>
        <begin position="1"/>
        <end position="10"/>
    </location>
</feature>
<evidence type="ECO:0000313" key="4">
    <source>
        <dbReference type="Proteomes" id="UP000324222"/>
    </source>
</evidence>
<sequence length="163" mass="18564">MRRGRTRQRRSASSSSDSSPDSHPPSHSNSHFRRAPAHTPRTNPHCSPRLVPSPALRHELRSAKQRHDRSVSSRRGRSNRLMSMEQEFRHEQEMMRREMHYKDARIDAQEKKIAALDSANTHLIRTIASLNSRPGELKPDLSGDLHNDSCNASDTSDYKSSSC</sequence>
<dbReference type="EMBL" id="VSRR010008817">
    <property type="protein sequence ID" value="MPC49345.1"/>
    <property type="molecule type" value="Genomic_DNA"/>
</dbReference>
<reference evidence="3 4" key="1">
    <citation type="submission" date="2019-05" db="EMBL/GenBank/DDBJ databases">
        <title>Another draft genome of Portunus trituberculatus and its Hox gene families provides insights of decapod evolution.</title>
        <authorList>
            <person name="Jeong J.-H."/>
            <person name="Song I."/>
            <person name="Kim S."/>
            <person name="Choi T."/>
            <person name="Kim D."/>
            <person name="Ryu S."/>
            <person name="Kim W."/>
        </authorList>
    </citation>
    <scope>NUCLEOTIDE SEQUENCE [LARGE SCALE GENOMIC DNA]</scope>
    <source>
        <tissue evidence="3">Muscle</tissue>
    </source>
</reference>
<name>A0A5B7FVH9_PORTR</name>
<feature type="compositionally biased region" description="Basic and acidic residues" evidence="1">
    <location>
        <begin position="135"/>
        <end position="147"/>
    </location>
</feature>
<comment type="caution">
    <text evidence="3">The sequence shown here is derived from an EMBL/GenBank/DDBJ whole genome shotgun (WGS) entry which is preliminary data.</text>
</comment>
<evidence type="ECO:0000313" key="3">
    <source>
        <dbReference type="EMBL" id="MPC49345.1"/>
    </source>
</evidence>
<feature type="region of interest" description="Disordered" evidence="1">
    <location>
        <begin position="132"/>
        <end position="163"/>
    </location>
</feature>
<feature type="compositionally biased region" description="Polar residues" evidence="1">
    <location>
        <begin position="148"/>
        <end position="163"/>
    </location>
</feature>
<keyword evidence="4" id="KW-1185">Reference proteome</keyword>
<dbReference type="Proteomes" id="UP000324222">
    <property type="component" value="Unassembled WGS sequence"/>
</dbReference>
<evidence type="ECO:0000259" key="2">
    <source>
        <dbReference type="Pfam" id="PF12004"/>
    </source>
</evidence>
<dbReference type="Pfam" id="PF12004">
    <property type="entry name" value="DAB2P_C"/>
    <property type="match status" value="1"/>
</dbReference>
<accession>A0A5B7FVH9</accession>